<protein>
    <submittedName>
        <fullName evidence="1">Uncharacterized protein</fullName>
    </submittedName>
</protein>
<dbReference type="KEGG" id="pbl:PAAG_11483"/>
<dbReference type="GeneID" id="26970468"/>
<dbReference type="VEuPathDB" id="FungiDB:PAAG_11483"/>
<name>A0A0A2V605_PARBA</name>
<dbReference type="HOGENOM" id="CLU_2441466_0_0_1"/>
<proteinExistence type="predicted"/>
<dbReference type="Proteomes" id="UP000002059">
    <property type="component" value="Partially assembled WGS sequence"/>
</dbReference>
<dbReference type="EMBL" id="KN293996">
    <property type="protein sequence ID" value="KGQ01762.1"/>
    <property type="molecule type" value="Genomic_DNA"/>
</dbReference>
<evidence type="ECO:0000313" key="1">
    <source>
        <dbReference type="EMBL" id="KGQ01762.1"/>
    </source>
</evidence>
<organism evidence="1 2">
    <name type="scientific">Paracoccidioides lutzii (strain ATCC MYA-826 / Pb01)</name>
    <name type="common">Paracoccidioides brasiliensis</name>
    <dbReference type="NCBI Taxonomy" id="502779"/>
    <lineage>
        <taxon>Eukaryota</taxon>
        <taxon>Fungi</taxon>
        <taxon>Dikarya</taxon>
        <taxon>Ascomycota</taxon>
        <taxon>Pezizomycotina</taxon>
        <taxon>Eurotiomycetes</taxon>
        <taxon>Eurotiomycetidae</taxon>
        <taxon>Onygenales</taxon>
        <taxon>Ajellomycetaceae</taxon>
        <taxon>Paracoccidioides</taxon>
    </lineage>
</organism>
<dbReference type="RefSeq" id="XP_015703258.1">
    <property type="nucleotide sequence ID" value="XM_015847126.1"/>
</dbReference>
<accession>A0A0A2V605</accession>
<gene>
    <name evidence="1" type="ORF">PAAG_11483</name>
</gene>
<dbReference type="AlphaFoldDB" id="A0A0A2V605"/>
<keyword evidence="2" id="KW-1185">Reference proteome</keyword>
<evidence type="ECO:0000313" key="2">
    <source>
        <dbReference type="Proteomes" id="UP000002059"/>
    </source>
</evidence>
<sequence length="90" mass="10075">MLYNPIHILDIHRCMSSNSNTLLDSEVLENETGEMSGWIIQEVIGIPDDDCDESLENCFRESRDDPSLEIRTNAVAVFVLLAFALTSEGD</sequence>
<reference evidence="1 2" key="1">
    <citation type="journal article" date="2011" name="PLoS Genet.">
        <title>Comparative genomic analysis of human fungal pathogens causing paracoccidioidomycosis.</title>
        <authorList>
            <person name="Desjardins C.A."/>
            <person name="Champion M.D."/>
            <person name="Holder J.W."/>
            <person name="Muszewska A."/>
            <person name="Goldberg J."/>
            <person name="Bailao A.M."/>
            <person name="Brigido M.M."/>
            <person name="Ferreira M.E."/>
            <person name="Garcia A.M."/>
            <person name="Grynberg M."/>
            <person name="Gujja S."/>
            <person name="Heiman D.I."/>
            <person name="Henn M.R."/>
            <person name="Kodira C.D."/>
            <person name="Leon-Narvaez H."/>
            <person name="Longo L.V."/>
            <person name="Ma L.J."/>
            <person name="Malavazi I."/>
            <person name="Matsuo A.L."/>
            <person name="Morais F.V."/>
            <person name="Pereira M."/>
            <person name="Rodriguez-Brito S."/>
            <person name="Sakthikumar S."/>
            <person name="Salem-Izacc S.M."/>
            <person name="Sykes S.M."/>
            <person name="Teixeira M.M."/>
            <person name="Vallejo M.C."/>
            <person name="Walter M.E."/>
            <person name="Yandava C."/>
            <person name="Young S."/>
            <person name="Zeng Q."/>
            <person name="Zucker J."/>
            <person name="Felipe M.S."/>
            <person name="Goldman G.H."/>
            <person name="Haas B.J."/>
            <person name="McEwen J.G."/>
            <person name="Nino-Vega G."/>
            <person name="Puccia R."/>
            <person name="San-Blas G."/>
            <person name="Soares C.M."/>
            <person name="Birren B.W."/>
            <person name="Cuomo C.A."/>
        </authorList>
    </citation>
    <scope>NUCLEOTIDE SEQUENCE [LARGE SCALE GENOMIC DNA]</scope>
    <source>
        <strain evidence="2">ATCC MYA-826 / Pb01</strain>
    </source>
</reference>